<dbReference type="PANTHER" id="PTHR43024:SF1">
    <property type="entry name" value="UDP-N-ACETYLMURAMOYL-TRIPEPTIDE--D-ALANYL-D-ALANINE LIGASE"/>
    <property type="match status" value="1"/>
</dbReference>
<evidence type="ECO:0000256" key="11">
    <source>
        <dbReference type="SAM" id="MobiDB-lite"/>
    </source>
</evidence>
<dbReference type="InterPro" id="IPR051046">
    <property type="entry name" value="MurCDEF_CellWall_CoF430Synth"/>
</dbReference>
<comment type="pathway">
    <text evidence="10">Cell wall biogenesis; peptidoglycan biosynthesis.</text>
</comment>
<dbReference type="EMBL" id="BMNI01000002">
    <property type="protein sequence ID" value="GGO87118.1"/>
    <property type="molecule type" value="Genomic_DNA"/>
</dbReference>
<dbReference type="EC" id="6.3.2.10" evidence="10"/>
<evidence type="ECO:0000256" key="5">
    <source>
        <dbReference type="ARBA" id="ARBA00022840"/>
    </source>
</evidence>
<gene>
    <name evidence="10 15" type="primary">murF</name>
    <name evidence="15" type="ORF">GCM10011584_10960</name>
</gene>
<proteinExistence type="inferred from homology"/>
<dbReference type="Proteomes" id="UP000655410">
    <property type="component" value="Unassembled WGS sequence"/>
</dbReference>
<keyword evidence="9 10" id="KW-0961">Cell wall biogenesis/degradation</keyword>
<dbReference type="PANTHER" id="PTHR43024">
    <property type="entry name" value="UDP-N-ACETYLMURAMOYL-TRIPEPTIDE--D-ALANYL-D-ALANINE LIGASE"/>
    <property type="match status" value="1"/>
</dbReference>
<dbReference type="Pfam" id="PF01225">
    <property type="entry name" value="Mur_ligase"/>
    <property type="match status" value="1"/>
</dbReference>
<dbReference type="RefSeq" id="WP_188783008.1">
    <property type="nucleotide sequence ID" value="NZ_BMNI01000002.1"/>
</dbReference>
<feature type="domain" description="Mur ligase C-terminal" evidence="13">
    <location>
        <begin position="339"/>
        <end position="467"/>
    </location>
</feature>
<feature type="region of interest" description="Disordered" evidence="11">
    <location>
        <begin position="238"/>
        <end position="263"/>
    </location>
</feature>
<organism evidence="15 16">
    <name type="scientific">Nocardioides phosphati</name>
    <dbReference type="NCBI Taxonomy" id="1867775"/>
    <lineage>
        <taxon>Bacteria</taxon>
        <taxon>Bacillati</taxon>
        <taxon>Actinomycetota</taxon>
        <taxon>Actinomycetes</taxon>
        <taxon>Propionibacteriales</taxon>
        <taxon>Nocardioidaceae</taxon>
        <taxon>Nocardioides</taxon>
    </lineage>
</organism>
<evidence type="ECO:0000259" key="13">
    <source>
        <dbReference type="Pfam" id="PF02875"/>
    </source>
</evidence>
<dbReference type="SUPFAM" id="SSF53623">
    <property type="entry name" value="MurD-like peptide ligases, catalytic domain"/>
    <property type="match status" value="1"/>
</dbReference>
<keyword evidence="6 10" id="KW-0133">Cell shape</keyword>
<comment type="similarity">
    <text evidence="10">Belongs to the MurCDEF family. MurF subfamily.</text>
</comment>
<dbReference type="SUPFAM" id="SSF63418">
    <property type="entry name" value="MurE/MurF N-terminal domain"/>
    <property type="match status" value="1"/>
</dbReference>
<feature type="compositionally biased region" description="Low complexity" evidence="11">
    <location>
        <begin position="252"/>
        <end position="263"/>
    </location>
</feature>
<accession>A0ABQ2N8X3</accession>
<dbReference type="InterPro" id="IPR036615">
    <property type="entry name" value="Mur_ligase_C_dom_sf"/>
</dbReference>
<dbReference type="Gene3D" id="3.40.1390.10">
    <property type="entry name" value="MurE/MurF, N-terminal domain"/>
    <property type="match status" value="1"/>
</dbReference>
<dbReference type="Pfam" id="PF08245">
    <property type="entry name" value="Mur_ligase_M"/>
    <property type="match status" value="1"/>
</dbReference>
<comment type="caution">
    <text evidence="15">The sequence shown here is derived from an EMBL/GenBank/DDBJ whole genome shotgun (WGS) entry which is preliminary data.</text>
</comment>
<dbReference type="InterPro" id="IPR013221">
    <property type="entry name" value="Mur_ligase_cen"/>
</dbReference>
<comment type="caution">
    <text evidence="10">Lacks conserved residue(s) required for the propagation of feature annotation.</text>
</comment>
<evidence type="ECO:0000259" key="14">
    <source>
        <dbReference type="Pfam" id="PF08245"/>
    </source>
</evidence>
<dbReference type="InterPro" id="IPR005863">
    <property type="entry name" value="UDP-N-AcMur_synth"/>
</dbReference>
<dbReference type="Pfam" id="PF02875">
    <property type="entry name" value="Mur_ligase_C"/>
    <property type="match status" value="1"/>
</dbReference>
<keyword evidence="4 10" id="KW-0547">Nucleotide-binding</keyword>
<dbReference type="SUPFAM" id="SSF53244">
    <property type="entry name" value="MurD-like peptide ligases, peptide-binding domain"/>
    <property type="match status" value="1"/>
</dbReference>
<comment type="subcellular location">
    <subcellularLocation>
        <location evidence="10">Cytoplasm</location>
    </subcellularLocation>
</comment>
<dbReference type="InterPro" id="IPR035911">
    <property type="entry name" value="MurE/MurF_N"/>
</dbReference>
<evidence type="ECO:0000256" key="6">
    <source>
        <dbReference type="ARBA" id="ARBA00022960"/>
    </source>
</evidence>
<evidence type="ECO:0000256" key="4">
    <source>
        <dbReference type="ARBA" id="ARBA00022741"/>
    </source>
</evidence>
<dbReference type="InterPro" id="IPR036565">
    <property type="entry name" value="Mur-like_cat_sf"/>
</dbReference>
<evidence type="ECO:0000256" key="10">
    <source>
        <dbReference type="HAMAP-Rule" id="MF_02019"/>
    </source>
</evidence>
<evidence type="ECO:0000256" key="1">
    <source>
        <dbReference type="ARBA" id="ARBA00022490"/>
    </source>
</evidence>
<keyword evidence="8 10" id="KW-0131">Cell cycle</keyword>
<feature type="domain" description="Mur ligase central" evidence="14">
    <location>
        <begin position="106"/>
        <end position="315"/>
    </location>
</feature>
<evidence type="ECO:0000256" key="8">
    <source>
        <dbReference type="ARBA" id="ARBA00023306"/>
    </source>
</evidence>
<keyword evidence="2 10" id="KW-0436">Ligase</keyword>
<evidence type="ECO:0000256" key="7">
    <source>
        <dbReference type="ARBA" id="ARBA00022984"/>
    </source>
</evidence>
<dbReference type="HAMAP" id="MF_02019">
    <property type="entry name" value="MurF"/>
    <property type="match status" value="1"/>
</dbReference>
<keyword evidence="16" id="KW-1185">Reference proteome</keyword>
<keyword evidence="3 10" id="KW-0132">Cell division</keyword>
<dbReference type="Gene3D" id="3.90.190.20">
    <property type="entry name" value="Mur ligase, C-terminal domain"/>
    <property type="match status" value="1"/>
</dbReference>
<comment type="catalytic activity">
    <reaction evidence="10">
        <text>D-alanyl-D-alanine + UDP-N-acetyl-alpha-D-muramoyl-L-alanyl-gamma-D-glutamyl-meso-2,6-diaminopimelate + ATP = UDP-N-acetyl-alpha-D-muramoyl-L-alanyl-gamma-D-glutamyl-meso-2,6-diaminopimeloyl-D-alanyl-D-alanine + ADP + phosphate + H(+)</text>
        <dbReference type="Rhea" id="RHEA:28374"/>
        <dbReference type="ChEBI" id="CHEBI:15378"/>
        <dbReference type="ChEBI" id="CHEBI:30616"/>
        <dbReference type="ChEBI" id="CHEBI:43474"/>
        <dbReference type="ChEBI" id="CHEBI:57822"/>
        <dbReference type="ChEBI" id="CHEBI:61386"/>
        <dbReference type="ChEBI" id="CHEBI:83905"/>
        <dbReference type="ChEBI" id="CHEBI:456216"/>
        <dbReference type="EC" id="6.3.2.10"/>
    </reaction>
</comment>
<evidence type="ECO:0000256" key="2">
    <source>
        <dbReference type="ARBA" id="ARBA00022598"/>
    </source>
</evidence>
<dbReference type="InterPro" id="IPR004101">
    <property type="entry name" value="Mur_ligase_C"/>
</dbReference>
<dbReference type="GO" id="GO:0016874">
    <property type="term" value="F:ligase activity"/>
    <property type="evidence" value="ECO:0007669"/>
    <property type="project" value="UniProtKB-KW"/>
</dbReference>
<dbReference type="InterPro" id="IPR000713">
    <property type="entry name" value="Mur_ligase_N"/>
</dbReference>
<evidence type="ECO:0000256" key="9">
    <source>
        <dbReference type="ARBA" id="ARBA00023316"/>
    </source>
</evidence>
<evidence type="ECO:0000256" key="3">
    <source>
        <dbReference type="ARBA" id="ARBA00022618"/>
    </source>
</evidence>
<feature type="domain" description="Mur ligase N-terminal catalytic" evidence="12">
    <location>
        <begin position="30"/>
        <end position="87"/>
    </location>
</feature>
<dbReference type="Gene3D" id="3.40.1190.10">
    <property type="entry name" value="Mur-like, catalytic domain"/>
    <property type="match status" value="1"/>
</dbReference>
<sequence length="485" mass="49609">MIPLHLSEIAAVVGGSLSGEDVLVTAPAFVDSRAVEQGGLFVALAGERVDGHAYAEGAVAAGAAGVLGSRPTGVPTVVVDDPAVALGRLARHVRDQLPDLTVLALTGSQGKTGTKDFLAQLLAADGETVATAGNLNNELGVPLTVLRATGSTRYLVVEMGARGIGHISYLCGIARPDVAAVINVGTAHLGEFGSREAIAQAKGEIFDGLPPGGVAVLNAADDFNHAMLERITSRPDAPTVAEWGDLDDPEHGTTPDGRPTGDPTGLLVGFRDVELDELGRPSALFVVKQGAPVRVQLLEIGRHQVLNAAAAVAMAVAAGVSAPSALAALAGARSLSRWRMEVHDRGDGVTVINDAYNASPDAMRAALDTLAGIKERSGRRTVAVLAEMRELGDDAERIHAEIGAHAATAGVDVLLVIGEAAAPMLSGASKISEWPGTAVSVPDRAAALAWLREDVAAGDVVLVKASRGAALEVVAEGLLDEETSR</sequence>
<keyword evidence="1 10" id="KW-0963">Cytoplasm</keyword>
<keyword evidence="5 10" id="KW-0067">ATP-binding</keyword>
<name>A0ABQ2N8X3_9ACTN</name>
<evidence type="ECO:0000313" key="16">
    <source>
        <dbReference type="Proteomes" id="UP000655410"/>
    </source>
</evidence>
<reference evidence="16" key="1">
    <citation type="journal article" date="2019" name="Int. J. Syst. Evol. Microbiol.">
        <title>The Global Catalogue of Microorganisms (GCM) 10K type strain sequencing project: providing services to taxonomists for standard genome sequencing and annotation.</title>
        <authorList>
            <consortium name="The Broad Institute Genomics Platform"/>
            <consortium name="The Broad Institute Genome Sequencing Center for Infectious Disease"/>
            <person name="Wu L."/>
            <person name="Ma J."/>
        </authorList>
    </citation>
    <scope>NUCLEOTIDE SEQUENCE [LARGE SCALE GENOMIC DNA]</scope>
    <source>
        <strain evidence="16">CGMCC 4.7371</strain>
    </source>
</reference>
<evidence type="ECO:0000313" key="15">
    <source>
        <dbReference type="EMBL" id="GGO87118.1"/>
    </source>
</evidence>
<protein>
    <recommendedName>
        <fullName evidence="10">UDP-N-acetylmuramoyl-tripeptide--D-alanyl-D-alanine ligase</fullName>
        <ecNumber evidence="10">6.3.2.10</ecNumber>
    </recommendedName>
    <alternativeName>
        <fullName evidence="10">D-alanyl-D-alanine-adding enzyme</fullName>
    </alternativeName>
</protein>
<evidence type="ECO:0000259" key="12">
    <source>
        <dbReference type="Pfam" id="PF01225"/>
    </source>
</evidence>
<keyword evidence="7 10" id="KW-0573">Peptidoglycan synthesis</keyword>
<comment type="function">
    <text evidence="10">Involved in cell wall formation. Catalyzes the final step in the synthesis of UDP-N-acetylmuramoyl-pentapeptide, the precursor of murein.</text>
</comment>